<dbReference type="KEGG" id="blac:94352612"/>
<feature type="compositionally biased region" description="Polar residues" evidence="1">
    <location>
        <begin position="36"/>
        <end position="56"/>
    </location>
</feature>
<keyword evidence="3" id="KW-1185">Reference proteome</keyword>
<evidence type="ECO:0008006" key="4">
    <source>
        <dbReference type="Google" id="ProtNLM"/>
    </source>
</evidence>
<dbReference type="EMBL" id="SHOA02000009">
    <property type="protein sequence ID" value="TDH73913.1"/>
    <property type="molecule type" value="Genomic_DNA"/>
</dbReference>
<proteinExistence type="predicted"/>
<name>A0A976NZK9_BRELC</name>
<gene>
    <name evidence="2" type="ORF">CCR75_008894</name>
</gene>
<dbReference type="AlphaFoldDB" id="A0A976NZK9"/>
<feature type="region of interest" description="Disordered" evidence="1">
    <location>
        <begin position="1"/>
        <end position="73"/>
    </location>
</feature>
<dbReference type="GeneID" id="94352612"/>
<dbReference type="SUPFAM" id="SSF50729">
    <property type="entry name" value="PH domain-like"/>
    <property type="match status" value="1"/>
</dbReference>
<accession>A0A976NZK9</accession>
<feature type="compositionally biased region" description="Polar residues" evidence="1">
    <location>
        <begin position="13"/>
        <end position="27"/>
    </location>
</feature>
<organism evidence="2 3">
    <name type="scientific">Bremia lactucae</name>
    <name type="common">Lettuce downy mildew</name>
    <dbReference type="NCBI Taxonomy" id="4779"/>
    <lineage>
        <taxon>Eukaryota</taxon>
        <taxon>Sar</taxon>
        <taxon>Stramenopiles</taxon>
        <taxon>Oomycota</taxon>
        <taxon>Peronosporomycetes</taxon>
        <taxon>Peronosporales</taxon>
        <taxon>Peronosporaceae</taxon>
        <taxon>Bremia</taxon>
    </lineage>
</organism>
<dbReference type="RefSeq" id="XP_067823411.1">
    <property type="nucleotide sequence ID" value="XM_067966941.1"/>
</dbReference>
<evidence type="ECO:0000256" key="1">
    <source>
        <dbReference type="SAM" id="MobiDB-lite"/>
    </source>
</evidence>
<protein>
    <recommendedName>
        <fullName evidence="4">PH domain-containing protein</fullName>
    </recommendedName>
</protein>
<evidence type="ECO:0000313" key="2">
    <source>
        <dbReference type="EMBL" id="TDH73913.1"/>
    </source>
</evidence>
<evidence type="ECO:0000313" key="3">
    <source>
        <dbReference type="Proteomes" id="UP000294530"/>
    </source>
</evidence>
<dbReference type="Proteomes" id="UP000294530">
    <property type="component" value="Unassembled WGS sequence"/>
</dbReference>
<sequence length="263" mass="29633">MPTLAPRRLKQWRVTSHASIRSESNGPEQDEAAPESNLSSYRLASTTTDKAETLNNEKPVLTPVQKSEGTEKAPVKLRSSAGFAAYCSFSARKYKAVHDETEGLSGFLEYRKLNGLWRPFLFQTTGHQLMLYRIHSTHQVLIMTTDIHCASKIALDEENSESTRLLRLEINGTLITLRAVTHAAALYWVTGLRRLRDGKRLQILKKSPCKEPEDKIFEEIDQILLDRECPPSPPPAPLCGLCNMYRKSKHSTSGMILSRLLTL</sequence>
<reference evidence="2 3" key="1">
    <citation type="journal article" date="2021" name="Genome Biol.">
        <title>AFLAP: assembly-free linkage analysis pipeline using k-mers from genome sequencing data.</title>
        <authorList>
            <person name="Fletcher K."/>
            <person name="Zhang L."/>
            <person name="Gil J."/>
            <person name="Han R."/>
            <person name="Cavanaugh K."/>
            <person name="Michelmore R."/>
        </authorList>
    </citation>
    <scope>NUCLEOTIDE SEQUENCE [LARGE SCALE GENOMIC DNA]</scope>
    <source>
        <strain evidence="2 3">SF5</strain>
    </source>
</reference>
<comment type="caution">
    <text evidence="2">The sequence shown here is derived from an EMBL/GenBank/DDBJ whole genome shotgun (WGS) entry which is preliminary data.</text>
</comment>
<dbReference type="OrthoDB" id="163262at2759"/>